<dbReference type="EMBL" id="JALLPB020000090">
    <property type="protein sequence ID" value="KAL3817806.1"/>
    <property type="molecule type" value="Genomic_DNA"/>
</dbReference>
<dbReference type="Proteomes" id="UP001530377">
    <property type="component" value="Unassembled WGS sequence"/>
</dbReference>
<comment type="caution">
    <text evidence="2">The sequence shown here is derived from an EMBL/GenBank/DDBJ whole genome shotgun (WGS) entry which is preliminary data.</text>
</comment>
<feature type="transmembrane region" description="Helical" evidence="1">
    <location>
        <begin position="26"/>
        <end position="44"/>
    </location>
</feature>
<proteinExistence type="predicted"/>
<sequence length="62" mass="6904">MLAHLLVFTVAIQALSDTWHMLMTIASGLFLVETGAFLLVVSALRRQVTTSQNEPLNRNEMC</sequence>
<gene>
    <name evidence="2" type="ORF">ACHAXA_002673</name>
</gene>
<evidence type="ECO:0000313" key="2">
    <source>
        <dbReference type="EMBL" id="KAL3817806.1"/>
    </source>
</evidence>
<reference evidence="2 3" key="1">
    <citation type="submission" date="2024-10" db="EMBL/GenBank/DDBJ databases">
        <title>Updated reference genomes for cyclostephanoid diatoms.</title>
        <authorList>
            <person name="Roberts W.R."/>
            <person name="Alverson A.J."/>
        </authorList>
    </citation>
    <scope>NUCLEOTIDE SEQUENCE [LARGE SCALE GENOMIC DNA]</scope>
    <source>
        <strain evidence="2 3">AJA228-03</strain>
    </source>
</reference>
<keyword evidence="1" id="KW-1133">Transmembrane helix</keyword>
<evidence type="ECO:0008006" key="4">
    <source>
        <dbReference type="Google" id="ProtNLM"/>
    </source>
</evidence>
<keyword evidence="1" id="KW-0812">Transmembrane</keyword>
<dbReference type="AlphaFoldDB" id="A0ABD3S022"/>
<name>A0ABD3S022_9STRA</name>
<keyword evidence="1" id="KW-0472">Membrane</keyword>
<accession>A0ABD3S022</accession>
<organism evidence="2 3">
    <name type="scientific">Cyclostephanos tholiformis</name>
    <dbReference type="NCBI Taxonomy" id="382380"/>
    <lineage>
        <taxon>Eukaryota</taxon>
        <taxon>Sar</taxon>
        <taxon>Stramenopiles</taxon>
        <taxon>Ochrophyta</taxon>
        <taxon>Bacillariophyta</taxon>
        <taxon>Coscinodiscophyceae</taxon>
        <taxon>Thalassiosirophycidae</taxon>
        <taxon>Stephanodiscales</taxon>
        <taxon>Stephanodiscaceae</taxon>
        <taxon>Cyclostephanos</taxon>
    </lineage>
</organism>
<evidence type="ECO:0000313" key="3">
    <source>
        <dbReference type="Proteomes" id="UP001530377"/>
    </source>
</evidence>
<keyword evidence="3" id="KW-1185">Reference proteome</keyword>
<protein>
    <recommendedName>
        <fullName evidence="4">NADH dehydrogenase subunit 4L</fullName>
    </recommendedName>
</protein>
<evidence type="ECO:0000256" key="1">
    <source>
        <dbReference type="SAM" id="Phobius"/>
    </source>
</evidence>